<name>U4UPC1_DENPD</name>
<dbReference type="InterPro" id="IPR000172">
    <property type="entry name" value="GMC_OxRdtase_N"/>
</dbReference>
<evidence type="ECO:0000313" key="4">
    <source>
        <dbReference type="Proteomes" id="UP000030742"/>
    </source>
</evidence>
<dbReference type="GO" id="GO:0016614">
    <property type="term" value="F:oxidoreductase activity, acting on CH-OH group of donors"/>
    <property type="evidence" value="ECO:0007669"/>
    <property type="project" value="InterPro"/>
</dbReference>
<reference evidence="3 4" key="1">
    <citation type="journal article" date="2013" name="Genome Biol.">
        <title>Draft genome of the mountain pine beetle, Dendroctonus ponderosae Hopkins, a major forest pest.</title>
        <authorList>
            <person name="Keeling C.I."/>
            <person name="Yuen M.M."/>
            <person name="Liao N.Y."/>
            <person name="Docking T.R."/>
            <person name="Chan S.K."/>
            <person name="Taylor G.A."/>
            <person name="Palmquist D.L."/>
            <person name="Jackman S.D."/>
            <person name="Nguyen A."/>
            <person name="Li M."/>
            <person name="Henderson H."/>
            <person name="Janes J.K."/>
            <person name="Zhao Y."/>
            <person name="Pandoh P."/>
            <person name="Moore R."/>
            <person name="Sperling F.A."/>
            <person name="Huber D.P."/>
            <person name="Birol I."/>
            <person name="Jones S.J."/>
            <person name="Bohlmann J."/>
        </authorList>
    </citation>
    <scope>NUCLEOTIDE SEQUENCE</scope>
</reference>
<evidence type="ECO:0000256" key="1">
    <source>
        <dbReference type="ARBA" id="ARBA00010790"/>
    </source>
</evidence>
<comment type="similarity">
    <text evidence="1">Belongs to the GMC oxidoreductase family.</text>
</comment>
<proteinExistence type="inferred from homology"/>
<sequence>ATGIEFWKNGTKYSATARKEVILSAGVFNSPQLLMLSGIGPKEELDKYNIDTIVDLPVGKNLMDHVYYEGLFYRSNYTFYNNTMLENLVLWDNKKRPLTIAASFQAITFYNVNGNTSEAADIEVLLSGPPSNGPTHGEM</sequence>
<dbReference type="InterPro" id="IPR012132">
    <property type="entry name" value="GMC_OxRdtase"/>
</dbReference>
<dbReference type="GO" id="GO:0050660">
    <property type="term" value="F:flavin adenine dinucleotide binding"/>
    <property type="evidence" value="ECO:0007669"/>
    <property type="project" value="InterPro"/>
</dbReference>
<evidence type="ECO:0000259" key="2">
    <source>
        <dbReference type="Pfam" id="PF00732"/>
    </source>
</evidence>
<feature type="non-terminal residue" evidence="3">
    <location>
        <position position="1"/>
    </location>
</feature>
<evidence type="ECO:0000313" key="3">
    <source>
        <dbReference type="EMBL" id="ERL95924.1"/>
    </source>
</evidence>
<dbReference type="Pfam" id="PF00732">
    <property type="entry name" value="GMC_oxred_N"/>
    <property type="match status" value="1"/>
</dbReference>
<gene>
    <name evidence="3" type="ORF">D910_00605</name>
</gene>
<dbReference type="AlphaFoldDB" id="U4UPC1"/>
<dbReference type="PANTHER" id="PTHR11552:SF158">
    <property type="entry name" value="GH23626P-RELATED"/>
    <property type="match status" value="1"/>
</dbReference>
<protein>
    <recommendedName>
        <fullName evidence="2">Glucose-methanol-choline oxidoreductase N-terminal domain-containing protein</fullName>
    </recommendedName>
</protein>
<accession>U4UPC1</accession>
<dbReference type="PANTHER" id="PTHR11552">
    <property type="entry name" value="GLUCOSE-METHANOL-CHOLINE GMC OXIDOREDUCTASE"/>
    <property type="match status" value="1"/>
</dbReference>
<dbReference type="EMBL" id="KI208743">
    <property type="protein sequence ID" value="ERL95924.1"/>
    <property type="molecule type" value="Genomic_DNA"/>
</dbReference>
<organism evidence="3 4">
    <name type="scientific">Dendroctonus ponderosae</name>
    <name type="common">Mountain pine beetle</name>
    <dbReference type="NCBI Taxonomy" id="77166"/>
    <lineage>
        <taxon>Eukaryota</taxon>
        <taxon>Metazoa</taxon>
        <taxon>Ecdysozoa</taxon>
        <taxon>Arthropoda</taxon>
        <taxon>Hexapoda</taxon>
        <taxon>Insecta</taxon>
        <taxon>Pterygota</taxon>
        <taxon>Neoptera</taxon>
        <taxon>Endopterygota</taxon>
        <taxon>Coleoptera</taxon>
        <taxon>Polyphaga</taxon>
        <taxon>Cucujiformia</taxon>
        <taxon>Curculionidae</taxon>
        <taxon>Scolytinae</taxon>
        <taxon>Dendroctonus</taxon>
    </lineage>
</organism>
<dbReference type="Gene3D" id="3.50.50.60">
    <property type="entry name" value="FAD/NAD(P)-binding domain"/>
    <property type="match status" value="1"/>
</dbReference>
<feature type="domain" description="Glucose-methanol-choline oxidoreductase N-terminal" evidence="2">
    <location>
        <begin position="1"/>
        <end position="66"/>
    </location>
</feature>
<dbReference type="STRING" id="77166.U4UPC1"/>
<dbReference type="Proteomes" id="UP000030742">
    <property type="component" value="Unassembled WGS sequence"/>
</dbReference>
<dbReference type="SUPFAM" id="SSF51905">
    <property type="entry name" value="FAD/NAD(P)-binding domain"/>
    <property type="match status" value="1"/>
</dbReference>
<dbReference type="InterPro" id="IPR036188">
    <property type="entry name" value="FAD/NAD-bd_sf"/>
</dbReference>
<feature type="non-terminal residue" evidence="3">
    <location>
        <position position="139"/>
    </location>
</feature>